<protein>
    <submittedName>
        <fullName evidence="8">MFS transporter</fullName>
    </submittedName>
</protein>
<evidence type="ECO:0000313" key="8">
    <source>
        <dbReference type="EMBL" id="OJF16247.1"/>
    </source>
</evidence>
<feature type="transmembrane region" description="Helical" evidence="7">
    <location>
        <begin position="232"/>
        <end position="253"/>
    </location>
</feature>
<dbReference type="PANTHER" id="PTHR23517:SF2">
    <property type="entry name" value="MULTIDRUG RESISTANCE PROTEIN MDTH"/>
    <property type="match status" value="1"/>
</dbReference>
<dbReference type="SUPFAM" id="SSF103473">
    <property type="entry name" value="MFS general substrate transporter"/>
    <property type="match status" value="1"/>
</dbReference>
<evidence type="ECO:0000256" key="3">
    <source>
        <dbReference type="ARBA" id="ARBA00022475"/>
    </source>
</evidence>
<dbReference type="PANTHER" id="PTHR23517">
    <property type="entry name" value="RESISTANCE PROTEIN MDTM, PUTATIVE-RELATED-RELATED"/>
    <property type="match status" value="1"/>
</dbReference>
<dbReference type="EMBL" id="MEIA01000002">
    <property type="protein sequence ID" value="OJF16247.1"/>
    <property type="molecule type" value="Genomic_DNA"/>
</dbReference>
<dbReference type="RefSeq" id="WP_071802675.1">
    <property type="nucleotide sequence ID" value="NZ_MEIA01000002.1"/>
</dbReference>
<dbReference type="InterPro" id="IPR050171">
    <property type="entry name" value="MFS_Transporters"/>
</dbReference>
<feature type="transmembrane region" description="Helical" evidence="7">
    <location>
        <begin position="39"/>
        <end position="58"/>
    </location>
</feature>
<evidence type="ECO:0000313" key="9">
    <source>
        <dbReference type="Proteomes" id="UP000182486"/>
    </source>
</evidence>
<evidence type="ECO:0000256" key="5">
    <source>
        <dbReference type="ARBA" id="ARBA00022989"/>
    </source>
</evidence>
<keyword evidence="9" id="KW-1185">Reference proteome</keyword>
<dbReference type="InterPro" id="IPR011701">
    <property type="entry name" value="MFS"/>
</dbReference>
<comment type="caution">
    <text evidence="8">The sequence shown here is derived from an EMBL/GenBank/DDBJ whole genome shotgun (WGS) entry which is preliminary data.</text>
</comment>
<evidence type="ECO:0000256" key="2">
    <source>
        <dbReference type="ARBA" id="ARBA00022448"/>
    </source>
</evidence>
<keyword evidence="2" id="KW-0813">Transport</keyword>
<gene>
    <name evidence="8" type="ORF">BG844_00440</name>
</gene>
<evidence type="ECO:0000256" key="1">
    <source>
        <dbReference type="ARBA" id="ARBA00004651"/>
    </source>
</evidence>
<keyword evidence="6 7" id="KW-0472">Membrane</keyword>
<name>A0A1K0FTQ5_9ACTN</name>
<comment type="subcellular location">
    <subcellularLocation>
        <location evidence="1">Cell membrane</location>
        <topology evidence="1">Multi-pass membrane protein</topology>
    </subcellularLocation>
</comment>
<feature type="transmembrane region" description="Helical" evidence="7">
    <location>
        <begin position="299"/>
        <end position="318"/>
    </location>
</feature>
<reference evidence="8 9" key="1">
    <citation type="submission" date="2016-09" db="EMBL/GenBank/DDBJ databases">
        <title>Couchioplanes caeruleus draft genome sequence.</title>
        <authorList>
            <person name="Sheehan J."/>
            <person name="Caffrey P."/>
        </authorList>
    </citation>
    <scope>NUCLEOTIDE SEQUENCE [LARGE SCALE GENOMIC DNA]</scope>
    <source>
        <strain evidence="8 9">DSM 43634</strain>
    </source>
</reference>
<dbReference type="Gene3D" id="1.20.1250.20">
    <property type="entry name" value="MFS general substrate transporter like domains"/>
    <property type="match status" value="1"/>
</dbReference>
<proteinExistence type="predicted"/>
<feature type="transmembrane region" description="Helical" evidence="7">
    <location>
        <begin position="155"/>
        <end position="177"/>
    </location>
</feature>
<organism evidence="8 9">
    <name type="scientific">Couchioplanes caeruleus subsp. caeruleus</name>
    <dbReference type="NCBI Taxonomy" id="56427"/>
    <lineage>
        <taxon>Bacteria</taxon>
        <taxon>Bacillati</taxon>
        <taxon>Actinomycetota</taxon>
        <taxon>Actinomycetes</taxon>
        <taxon>Micromonosporales</taxon>
        <taxon>Micromonosporaceae</taxon>
        <taxon>Couchioplanes</taxon>
    </lineage>
</organism>
<evidence type="ECO:0000256" key="4">
    <source>
        <dbReference type="ARBA" id="ARBA00022692"/>
    </source>
</evidence>
<keyword evidence="3" id="KW-1003">Cell membrane</keyword>
<keyword evidence="5 7" id="KW-1133">Transmembrane helix</keyword>
<sequence length="373" mass="36780">MFSHRYAIALAVDALGSGLLRPFLLLYGLSVLHLSVTSAGLALSAGLLAGLAGIPLLGRWIDAGGRRAPMAATMFVRAAGIAVLLAGQGMPGYLAAALLLGAGGQALPAAQAALVAALTDGPADRALALARTIRNAGLGVGALVAGLAVTGGTDVLRLLAVINGAGYLLAGALILSLPRPAVTRVAVPDGGGAGLGPLAWANLPYALCFGVLEVALPALLVTHLDAAPGWSAALFAGNTVLVVALQVFLVVRLHRLLRRTVLAAAGVVLAASYLGFWAAGPVGPAAVALVAVPYTLGEILYAGSGTALVAAAAPPATLGRALARWQLSTGIGNAAAPAVLTTLLSVGPGLLWGLLAGSTLAAAAAVRRWAPAV</sequence>
<dbReference type="Pfam" id="PF07690">
    <property type="entry name" value="MFS_1"/>
    <property type="match status" value="1"/>
</dbReference>
<dbReference type="GO" id="GO:0022857">
    <property type="term" value="F:transmembrane transporter activity"/>
    <property type="evidence" value="ECO:0007669"/>
    <property type="project" value="InterPro"/>
</dbReference>
<feature type="transmembrane region" description="Helical" evidence="7">
    <location>
        <begin position="198"/>
        <end position="220"/>
    </location>
</feature>
<evidence type="ECO:0000256" key="7">
    <source>
        <dbReference type="SAM" id="Phobius"/>
    </source>
</evidence>
<keyword evidence="4 7" id="KW-0812">Transmembrane</keyword>
<feature type="transmembrane region" description="Helical" evidence="7">
    <location>
        <begin position="260"/>
        <end position="279"/>
    </location>
</feature>
<dbReference type="Proteomes" id="UP000182486">
    <property type="component" value="Unassembled WGS sequence"/>
</dbReference>
<dbReference type="AlphaFoldDB" id="A0A1K0FTQ5"/>
<accession>A0A1K0FTQ5</accession>
<evidence type="ECO:0000256" key="6">
    <source>
        <dbReference type="ARBA" id="ARBA00023136"/>
    </source>
</evidence>
<dbReference type="GO" id="GO:0005886">
    <property type="term" value="C:plasma membrane"/>
    <property type="evidence" value="ECO:0007669"/>
    <property type="project" value="UniProtKB-SubCell"/>
</dbReference>
<feature type="transmembrane region" description="Helical" evidence="7">
    <location>
        <begin position="7"/>
        <end position="27"/>
    </location>
</feature>
<feature type="transmembrane region" description="Helical" evidence="7">
    <location>
        <begin position="350"/>
        <end position="370"/>
    </location>
</feature>
<dbReference type="InterPro" id="IPR036259">
    <property type="entry name" value="MFS_trans_sf"/>
</dbReference>